<comment type="similarity">
    <text evidence="1">Belongs to the UPF0111 family.</text>
</comment>
<dbReference type="SUPFAM" id="SSF109755">
    <property type="entry name" value="PhoU-like"/>
    <property type="match status" value="1"/>
</dbReference>
<name>A0A0G2Z7N9_9BACT</name>
<dbReference type="PATRIC" id="fig|1330330.3.peg.1366"/>
<evidence type="ECO:0000313" key="2">
    <source>
        <dbReference type="EMBL" id="AKI97562.1"/>
    </source>
</evidence>
<proteinExistence type="inferred from homology"/>
<dbReference type="NCBIfam" id="TIGR00153">
    <property type="entry name" value="TIGR00153 family protein"/>
    <property type="match status" value="1"/>
</dbReference>
<dbReference type="PANTHER" id="PTHR36536">
    <property type="entry name" value="UPF0111 PROTEIN HI_1603"/>
    <property type="match status" value="1"/>
</dbReference>
<accession>A0A0G2Z7N9</accession>
<evidence type="ECO:0000313" key="3">
    <source>
        <dbReference type="Proteomes" id="UP000035159"/>
    </source>
</evidence>
<dbReference type="RefSeq" id="WP_047754697.1">
    <property type="nucleotide sequence ID" value="NZ_CAJUHA010000017.1"/>
</dbReference>
<dbReference type="KEGG" id="kpf:IX53_06740"/>
<dbReference type="EMBL" id="CP011232">
    <property type="protein sequence ID" value="AKI97562.1"/>
    <property type="molecule type" value="Genomic_DNA"/>
</dbReference>
<reference evidence="2 3" key="1">
    <citation type="submission" date="2015-04" db="EMBL/GenBank/DDBJ databases">
        <title>Complete Genome Sequence of Kosmotoga pacifica SLHLJ1.</title>
        <authorList>
            <person name="Jiang L.J."/>
            <person name="Shao Z.Z."/>
            <person name="Jebbar M."/>
        </authorList>
    </citation>
    <scope>NUCLEOTIDE SEQUENCE [LARGE SCALE GENOMIC DNA]</scope>
    <source>
        <strain evidence="2 3">SLHLJ1</strain>
    </source>
</reference>
<dbReference type="Proteomes" id="UP000035159">
    <property type="component" value="Chromosome"/>
</dbReference>
<dbReference type="OrthoDB" id="45684at2"/>
<evidence type="ECO:0000256" key="1">
    <source>
        <dbReference type="ARBA" id="ARBA00008591"/>
    </source>
</evidence>
<sequence length="214" mass="24981">MLFLGKKEILIIELFKKHLDAVEETLEALKEFIFALKENDSKKLEELYNEVHIRETNADSIRRKMESEMYQGAFLPNFRGDLLGLVESFDRIANNAESISDQISLQKMDIPETLHAEIVKQLELSHETFKVVKKAAEAMFEDLEKAGEYVIETEKLEHKEDIFERELIKKIYSKELPLAEKMQLRELVMHIGNLADLSEDCSDRIEIVILKRRV</sequence>
<dbReference type="InterPro" id="IPR038078">
    <property type="entry name" value="PhoU-like_sf"/>
</dbReference>
<dbReference type="PANTHER" id="PTHR36536:SF3">
    <property type="entry name" value="UPF0111 PROTEIN HI_1603"/>
    <property type="match status" value="1"/>
</dbReference>
<organism evidence="2 3">
    <name type="scientific">Kosmotoga pacifica</name>
    <dbReference type="NCBI Taxonomy" id="1330330"/>
    <lineage>
        <taxon>Bacteria</taxon>
        <taxon>Thermotogati</taxon>
        <taxon>Thermotogota</taxon>
        <taxon>Thermotogae</taxon>
        <taxon>Kosmotogales</taxon>
        <taxon>Kosmotogaceae</taxon>
        <taxon>Kosmotoga</taxon>
    </lineage>
</organism>
<dbReference type="InterPro" id="IPR002727">
    <property type="entry name" value="DUF47"/>
</dbReference>
<evidence type="ECO:0008006" key="4">
    <source>
        <dbReference type="Google" id="ProtNLM"/>
    </source>
</evidence>
<dbReference type="AlphaFoldDB" id="A0A0G2Z7N9"/>
<protein>
    <recommendedName>
        <fullName evidence="4">Phosphate transport regulator</fullName>
    </recommendedName>
</protein>
<dbReference type="Gene3D" id="1.20.58.220">
    <property type="entry name" value="Phosphate transport system protein phou homolog 2, domain 2"/>
    <property type="match status" value="1"/>
</dbReference>
<dbReference type="STRING" id="1330330.IX53_06740"/>
<dbReference type="Pfam" id="PF01865">
    <property type="entry name" value="PhoU_div"/>
    <property type="match status" value="1"/>
</dbReference>
<keyword evidence="3" id="KW-1185">Reference proteome</keyword>
<dbReference type="InterPro" id="IPR018445">
    <property type="entry name" value="Put_Phosphate_transp_reg"/>
</dbReference>
<gene>
    <name evidence="2" type="ORF">IX53_06740</name>
</gene>